<evidence type="ECO:0000256" key="5">
    <source>
        <dbReference type="ARBA" id="ARBA00023239"/>
    </source>
</evidence>
<comment type="caution">
    <text evidence="6">Lacks conserved residue(s) required for the propagation of feature annotation.</text>
</comment>
<dbReference type="HAMAP" id="MF_01168">
    <property type="entry name" value="AGOG"/>
    <property type="match status" value="1"/>
</dbReference>
<evidence type="ECO:0000256" key="6">
    <source>
        <dbReference type="HAMAP-Rule" id="MF_01168"/>
    </source>
</evidence>
<keyword evidence="5 6" id="KW-0456">Lyase</keyword>
<reference evidence="7" key="2">
    <citation type="submission" date="2022-06" db="EMBL/GenBank/DDBJ databases">
        <authorList>
            <person name="Park Y.-J."/>
        </authorList>
    </citation>
    <scope>NUCLEOTIDE SEQUENCE</scope>
    <source>
        <strain evidence="7">TY</strain>
    </source>
</reference>
<dbReference type="AlphaFoldDB" id="A0A9E7MYI9"/>
<dbReference type="GO" id="GO:0006284">
    <property type="term" value="P:base-excision repair"/>
    <property type="evidence" value="ECO:0007669"/>
    <property type="project" value="UniProtKB-UniRule"/>
</dbReference>
<evidence type="ECO:0000256" key="3">
    <source>
        <dbReference type="ARBA" id="ARBA00022801"/>
    </source>
</evidence>
<feature type="binding site" evidence="6">
    <location>
        <position position="71"/>
    </location>
    <ligand>
        <name>8-oxoguanine</name>
        <dbReference type="ChEBI" id="CHEBI:52617"/>
    </ligand>
</feature>
<evidence type="ECO:0000256" key="1">
    <source>
        <dbReference type="ARBA" id="ARBA00022763"/>
    </source>
</evidence>
<comment type="domain">
    <text evidence="6">Contains two alpha-helical subdomains, with the 8-oxoguanine binding site located in a cleft at their interface. Contains a helix-hairpin-helix (HhH) structural motif and a Gly/Pro-rich sequence followed by a conserved Asp (HhH-GPD motif).</text>
</comment>
<dbReference type="KEGG" id="tagg:NF865_02950"/>
<dbReference type="GO" id="GO:0000702">
    <property type="term" value="F:oxidized base lesion DNA N-glycosylase activity"/>
    <property type="evidence" value="ECO:0007669"/>
    <property type="project" value="UniProtKB-UniRule"/>
</dbReference>
<dbReference type="InterPro" id="IPR016544">
    <property type="entry name" value="AGOG"/>
</dbReference>
<evidence type="ECO:0000256" key="4">
    <source>
        <dbReference type="ARBA" id="ARBA00023204"/>
    </source>
</evidence>
<dbReference type="EMBL" id="CP099582">
    <property type="protein sequence ID" value="USS41180.1"/>
    <property type="molecule type" value="Genomic_DNA"/>
</dbReference>
<feature type="binding site" evidence="6">
    <location>
        <position position="60"/>
    </location>
    <ligand>
        <name>8-oxoguanine</name>
        <dbReference type="ChEBI" id="CHEBI:52617"/>
    </ligand>
</feature>
<evidence type="ECO:0000313" key="7">
    <source>
        <dbReference type="EMBL" id="USS41180.1"/>
    </source>
</evidence>
<feature type="active site" description="Schiff-base intermediate with DNA" evidence="6">
    <location>
        <position position="152"/>
    </location>
</feature>
<sequence>MVEKVKVEALKTILKELGIECARIIEEKVDLQFSALENLHKNLNDDELFLKLVIANSIVSYQLSGKGENWWWEFSRYFSKNPPTGSIVRAYSDFLPASKNNKRLIQPKLNRLKKLEPFLNSLTIEDLRNYYHNMLKFRDHLAKAMNAKKDAKTIVFAVKMFGYAARIAFGEFLPYPMEIDIPRDFRIEKYTKRFTEGNPIAFWREVAKEVKIPPLHIDSILWPVLGGDKRVMERLKKHCEKYELVLEFVSL</sequence>
<keyword evidence="2 6" id="KW-0228">DNA excision</keyword>
<dbReference type="GO" id="GO:0140078">
    <property type="term" value="F:class I DNA-(apurinic or apyrimidinic site) endonuclease activity"/>
    <property type="evidence" value="ECO:0007669"/>
    <property type="project" value="UniProtKB-EC"/>
</dbReference>
<organism evidence="7 8">
    <name type="scientific">Thermococcus aggregans</name>
    <dbReference type="NCBI Taxonomy" id="110163"/>
    <lineage>
        <taxon>Archaea</taxon>
        <taxon>Methanobacteriati</taxon>
        <taxon>Methanobacteriota</taxon>
        <taxon>Thermococci</taxon>
        <taxon>Thermococcales</taxon>
        <taxon>Thermococcaceae</taxon>
        <taxon>Thermococcus</taxon>
    </lineage>
</organism>
<evidence type="ECO:0000256" key="2">
    <source>
        <dbReference type="ARBA" id="ARBA00022769"/>
    </source>
</evidence>
<gene>
    <name evidence="7" type="ORF">NF865_02950</name>
</gene>
<dbReference type="InterPro" id="IPR011257">
    <property type="entry name" value="DNA_glycosylase"/>
</dbReference>
<keyword evidence="3 6" id="KW-0378">Hydrolase</keyword>
<dbReference type="EC" id="3.2.2.-" evidence="6"/>
<feature type="binding site" evidence="6">
    <location>
        <position position="182"/>
    </location>
    <ligand>
        <name>8-oxoguanine</name>
        <dbReference type="ChEBI" id="CHEBI:52617"/>
    </ligand>
</feature>
<feature type="binding site" evidence="6">
    <location>
        <position position="156"/>
    </location>
    <ligand>
        <name>8-oxoguanine</name>
        <dbReference type="ChEBI" id="CHEBI:52617"/>
    </ligand>
</feature>
<feature type="binding site" evidence="6">
    <location>
        <position position="32"/>
    </location>
    <ligand>
        <name>8-oxoguanine</name>
        <dbReference type="ChEBI" id="CHEBI:52617"/>
    </ligand>
</feature>
<reference evidence="7" key="1">
    <citation type="journal article" date="1998" name="Int. J. Syst. Bacteriol. 48 Pt">
        <title>Thermococcus guaymasensis sp. nov. and Thermococcus aggregans sp. nov., two novel thermophilic archaea isolated from the Guaymas Basin hydrothermal vent site.</title>
        <authorList>
            <person name="Canganella F."/>
            <person name="Jones W.J."/>
            <person name="Gambacorta A."/>
            <person name="Antranikian G."/>
        </authorList>
    </citation>
    <scope>NUCLEOTIDE SEQUENCE</scope>
    <source>
        <strain evidence="7">TY</strain>
    </source>
</reference>
<keyword evidence="1 6" id="KW-0227">DNA damage</keyword>
<dbReference type="SUPFAM" id="SSF48150">
    <property type="entry name" value="DNA-glycosylase"/>
    <property type="match status" value="1"/>
</dbReference>
<protein>
    <recommendedName>
        <fullName evidence="6">N-glycosylase/DNA lyase</fullName>
    </recommendedName>
    <alternativeName>
        <fullName evidence="6">8-oxoguanine DNA glycosylase</fullName>
        <ecNumber evidence="6">3.2.2.-</ecNumber>
    </alternativeName>
    <alternativeName>
        <fullName evidence="6">AGOG</fullName>
    </alternativeName>
    <alternativeName>
        <fullName evidence="6">DNA-(apurinic or apyrimidinic site) lyase</fullName>
        <shortName evidence="6">AP lyase</shortName>
        <ecNumber evidence="6">4.2.99.18</ecNumber>
    </alternativeName>
</protein>
<comment type="catalytic activity">
    <reaction evidence="6">
        <text>2'-deoxyribonucleotide-(2'-deoxyribose 5'-phosphate)-2'-deoxyribonucleotide-DNA = a 3'-end 2'-deoxyribonucleotide-(2,3-dehydro-2,3-deoxyribose 5'-phosphate)-DNA + a 5'-end 5'-phospho-2'-deoxyribonucleoside-DNA + H(+)</text>
        <dbReference type="Rhea" id="RHEA:66592"/>
        <dbReference type="Rhea" id="RHEA-COMP:13180"/>
        <dbReference type="Rhea" id="RHEA-COMP:16897"/>
        <dbReference type="Rhea" id="RHEA-COMP:17067"/>
        <dbReference type="ChEBI" id="CHEBI:15378"/>
        <dbReference type="ChEBI" id="CHEBI:136412"/>
        <dbReference type="ChEBI" id="CHEBI:157695"/>
        <dbReference type="ChEBI" id="CHEBI:167181"/>
        <dbReference type="EC" id="4.2.99.18"/>
    </reaction>
</comment>
<dbReference type="PIRSF" id="PIRSF008955">
    <property type="entry name" value="AGOG"/>
    <property type="match status" value="1"/>
</dbReference>
<proteinExistence type="inferred from homology"/>
<dbReference type="RefSeq" id="WP_253305121.1">
    <property type="nucleotide sequence ID" value="NZ_CP099582.1"/>
</dbReference>
<keyword evidence="8" id="KW-1185">Reference proteome</keyword>
<dbReference type="EC" id="4.2.99.18" evidence="6"/>
<feature type="active site" evidence="6">
    <location>
        <position position="184"/>
    </location>
</feature>
<dbReference type="NCBIfam" id="NF009785">
    <property type="entry name" value="PRK13280.1-2"/>
    <property type="match status" value="1"/>
</dbReference>
<name>A0A9E7MYI9_THEAG</name>
<keyword evidence="4 6" id="KW-0234">DNA repair</keyword>
<dbReference type="Pfam" id="PF09171">
    <property type="entry name" value="AGOG"/>
    <property type="match status" value="1"/>
</dbReference>
<dbReference type="Gene3D" id="1.10.340.30">
    <property type="entry name" value="Hypothetical protein, domain 2"/>
    <property type="match status" value="1"/>
</dbReference>
<comment type="function">
    <text evidence="6">DNA repair enzyme that is part of the base excision repair (BER) pathway; protects from oxidative damage by removing the major product of DNA oxidation, 8-oxoguanine (GO), from single- and double-stranded DNA substrates.</text>
</comment>
<feature type="binding site" evidence="6">
    <location>
        <position position="222"/>
    </location>
    <ligand>
        <name>8-oxoguanine</name>
        <dbReference type="ChEBI" id="CHEBI:52617"/>
    </ligand>
</feature>
<evidence type="ECO:0000313" key="8">
    <source>
        <dbReference type="Proteomes" id="UP001055732"/>
    </source>
</evidence>
<feature type="binding site" evidence="6">
    <location>
        <position position="218"/>
    </location>
    <ligand>
        <name>8-oxoguanine</name>
        <dbReference type="ChEBI" id="CHEBI:52617"/>
    </ligand>
</feature>
<dbReference type="InterPro" id="IPR015254">
    <property type="entry name" value="AGOG-like"/>
</dbReference>
<comment type="similarity">
    <text evidence="6">Belongs to the archaeal N-glycosylase/DNA lyase (AGOG) family.</text>
</comment>
<dbReference type="Proteomes" id="UP001055732">
    <property type="component" value="Chromosome"/>
</dbReference>
<accession>A0A9E7MYI9</accession>